<dbReference type="AlphaFoldDB" id="A0A938YQI1"/>
<dbReference type="Proteomes" id="UP000663801">
    <property type="component" value="Unassembled WGS sequence"/>
</dbReference>
<gene>
    <name evidence="1" type="ORF">JL107_13095</name>
</gene>
<dbReference type="RefSeq" id="WP_205257497.1">
    <property type="nucleotide sequence ID" value="NZ_BAAAPV010000003.1"/>
</dbReference>
<reference evidence="1" key="1">
    <citation type="submission" date="2021-01" db="EMBL/GenBank/DDBJ databases">
        <title>KCTC 19127 draft genome.</title>
        <authorList>
            <person name="An D."/>
        </authorList>
    </citation>
    <scope>NUCLEOTIDE SEQUENCE</scope>
    <source>
        <strain evidence="1">KCTC 19127</strain>
    </source>
</reference>
<accession>A0A938YQI1</accession>
<evidence type="ECO:0000313" key="1">
    <source>
        <dbReference type="EMBL" id="MBM9477383.1"/>
    </source>
</evidence>
<protein>
    <submittedName>
        <fullName evidence="1">YdeI/OmpD-associated family protein</fullName>
    </submittedName>
</protein>
<sequence length="75" mass="8282">MISDNGVAIPDDMATVLTDDGAALTAFQALRPDDQLKWVRWVTADGRAADRTERLGQLASHVQQFHRPAQEHLSV</sequence>
<keyword evidence="2" id="KW-1185">Reference proteome</keyword>
<comment type="caution">
    <text evidence="1">The sequence shown here is derived from an EMBL/GenBank/DDBJ whole genome shotgun (WGS) entry which is preliminary data.</text>
</comment>
<organism evidence="1 2">
    <name type="scientific">Nakamurella flavida</name>
    <dbReference type="NCBI Taxonomy" id="363630"/>
    <lineage>
        <taxon>Bacteria</taxon>
        <taxon>Bacillati</taxon>
        <taxon>Actinomycetota</taxon>
        <taxon>Actinomycetes</taxon>
        <taxon>Nakamurellales</taxon>
        <taxon>Nakamurellaceae</taxon>
        <taxon>Nakamurella</taxon>
    </lineage>
</organism>
<proteinExistence type="predicted"/>
<evidence type="ECO:0000313" key="2">
    <source>
        <dbReference type="Proteomes" id="UP000663801"/>
    </source>
</evidence>
<name>A0A938YQI1_9ACTN</name>
<dbReference type="Pfam" id="PF13376">
    <property type="entry name" value="OmdA"/>
    <property type="match status" value="1"/>
</dbReference>
<dbReference type="EMBL" id="JAERWL010000010">
    <property type="protein sequence ID" value="MBM9477383.1"/>
    <property type="molecule type" value="Genomic_DNA"/>
</dbReference>